<evidence type="ECO:0000256" key="4">
    <source>
        <dbReference type="ARBA" id="ARBA00023002"/>
    </source>
</evidence>
<dbReference type="SUPFAM" id="SSF51905">
    <property type="entry name" value="FAD/NAD(P)-binding domain"/>
    <property type="match status" value="1"/>
</dbReference>
<dbReference type="PANTHER" id="PTHR23023">
    <property type="entry name" value="DIMETHYLANILINE MONOOXYGENASE"/>
    <property type="match status" value="1"/>
</dbReference>
<evidence type="ECO:0000256" key="1">
    <source>
        <dbReference type="ARBA" id="ARBA00009183"/>
    </source>
</evidence>
<dbReference type="InterPro" id="IPR050346">
    <property type="entry name" value="FMO-like"/>
</dbReference>
<dbReference type="PRINTS" id="PR00419">
    <property type="entry name" value="ADXRDTASE"/>
</dbReference>
<name>A0ABR0EZ54_ZASCE</name>
<dbReference type="Gene3D" id="3.50.50.60">
    <property type="entry name" value="FAD/NAD(P)-binding domain"/>
    <property type="match status" value="2"/>
</dbReference>
<dbReference type="Pfam" id="PF19834">
    <property type="entry name" value="DUF6314"/>
    <property type="match status" value="1"/>
</dbReference>
<evidence type="ECO:0000256" key="3">
    <source>
        <dbReference type="ARBA" id="ARBA00022827"/>
    </source>
</evidence>
<evidence type="ECO:0000313" key="6">
    <source>
        <dbReference type="EMBL" id="KAK4506949.1"/>
    </source>
</evidence>
<dbReference type="InterPro" id="IPR045632">
    <property type="entry name" value="DUF6314"/>
</dbReference>
<keyword evidence="3" id="KW-0274">FAD</keyword>
<dbReference type="InterPro" id="IPR020946">
    <property type="entry name" value="Flavin_mOase-like"/>
</dbReference>
<gene>
    <name evidence="6" type="ORF">PRZ48_000682</name>
</gene>
<dbReference type="InterPro" id="IPR036188">
    <property type="entry name" value="FAD/NAD-bd_sf"/>
</dbReference>
<evidence type="ECO:0000256" key="2">
    <source>
        <dbReference type="ARBA" id="ARBA00022630"/>
    </source>
</evidence>
<proteinExistence type="inferred from homology"/>
<keyword evidence="2" id="KW-0285">Flavoprotein</keyword>
<dbReference type="Pfam" id="PF00743">
    <property type="entry name" value="FMO-like"/>
    <property type="match status" value="1"/>
</dbReference>
<protein>
    <recommendedName>
        <fullName evidence="5">DUF6314 domain-containing protein</fullName>
    </recommendedName>
</protein>
<evidence type="ECO:0000259" key="5">
    <source>
        <dbReference type="Pfam" id="PF19834"/>
    </source>
</evidence>
<reference evidence="6 7" key="1">
    <citation type="journal article" date="2023" name="G3 (Bethesda)">
        <title>A chromosome-level genome assembly of Zasmidium syzygii isolated from banana leaves.</title>
        <authorList>
            <person name="van Westerhoven A.C."/>
            <person name="Mehrabi R."/>
            <person name="Talebi R."/>
            <person name="Steentjes M.B.F."/>
            <person name="Corcolon B."/>
            <person name="Chong P.A."/>
            <person name="Kema G.H.J."/>
            <person name="Seidl M.F."/>
        </authorList>
    </citation>
    <scope>NUCLEOTIDE SEQUENCE [LARGE SCALE GENOMIC DNA]</scope>
    <source>
        <strain evidence="6 7">P124</strain>
    </source>
</reference>
<feature type="domain" description="DUF6314" evidence="5">
    <location>
        <begin position="580"/>
        <end position="743"/>
    </location>
</feature>
<evidence type="ECO:0000313" key="7">
    <source>
        <dbReference type="Proteomes" id="UP001305779"/>
    </source>
</evidence>
<dbReference type="EMBL" id="JAXOVC010000001">
    <property type="protein sequence ID" value="KAK4506949.1"/>
    <property type="molecule type" value="Genomic_DNA"/>
</dbReference>
<accession>A0ABR0EZ54</accession>
<keyword evidence="7" id="KW-1185">Reference proteome</keyword>
<comment type="caution">
    <text evidence="6">The sequence shown here is derived from an EMBL/GenBank/DDBJ whole genome shotgun (WGS) entry which is preliminary data.</text>
</comment>
<dbReference type="Proteomes" id="UP001305779">
    <property type="component" value="Unassembled WGS sequence"/>
</dbReference>
<sequence length="747" mass="82636">MKSVAIIGAGPAGLAGAKVLLKTNKFNVTVFEKADRIGGIWALDERSTAGFLHPDTPTNLSRFSVAFSDLDWNSVQLNGTSNGHNENGATQKSKTPMFPKAWQVNRYLETYRTKYIPDGSIKLRHEVLKAHRVQKDGRTGWQLTIKDDGSQQTTSDFDYLMLGSGFFSTPRPLKFGVPEASLNTVKAIHSSQFRKLEDLFPRPENAAGKNIFIIGGGNSAGEAAAAVAQQLSNAQYSPDMGKKQTYKDCKIVHVAARPLYALPPYVPVGTESTSFMPIDLKLYDLSKRPPGPIVGNAGRVTKSVKDMIHTALQGTIGGNQSDLGTPALEIPADEPRSTVYVALSETYPEYVRSGLIEVIGGRVVALQDKGSTTATVVVKSAKGGDDLRIENIGAVLFANGYSPASAVDFLDDEVKQALHYDPQSLRLPLILEGWQTTAAKIPELALLGFYEGPYWPMIEMQARYTAERWISESDTEAHHYEETEKLLDLRKTMQEKGLDVPQYWFGDYAGYMEEVAAHLKLERNNGSFASDREGCPSPARYLSTDSDKSVADGIMQDLHRTWQDCIQQGKFVARAAFRALQGNWNIHRTIDSALSSFPSGTLEGEASFHPRTPTADASGLSFDFEYLYIESGVLFLSNGASMPAKRRYVYRYSEQRDELSVWFVKPDSDLEVDYLFHNFAFVAPSEADKQGACVAKADHLCVEDMYTTEYRLPLSGISLHKFETIHTVRGPSKDYISKTQYSRPAKK</sequence>
<organism evidence="6 7">
    <name type="scientific">Zasmidium cellare</name>
    <name type="common">Wine cellar mold</name>
    <name type="synonym">Racodium cellare</name>
    <dbReference type="NCBI Taxonomy" id="395010"/>
    <lineage>
        <taxon>Eukaryota</taxon>
        <taxon>Fungi</taxon>
        <taxon>Dikarya</taxon>
        <taxon>Ascomycota</taxon>
        <taxon>Pezizomycotina</taxon>
        <taxon>Dothideomycetes</taxon>
        <taxon>Dothideomycetidae</taxon>
        <taxon>Mycosphaerellales</taxon>
        <taxon>Mycosphaerellaceae</taxon>
        <taxon>Zasmidium</taxon>
    </lineage>
</organism>
<comment type="similarity">
    <text evidence="1">Belongs to the FMO family.</text>
</comment>
<keyword evidence="4" id="KW-0560">Oxidoreductase</keyword>